<feature type="compositionally biased region" description="Basic residues" evidence="5">
    <location>
        <begin position="32"/>
        <end position="67"/>
    </location>
</feature>
<feature type="compositionally biased region" description="Basic residues" evidence="5">
    <location>
        <begin position="8"/>
        <end position="21"/>
    </location>
</feature>
<feature type="compositionally biased region" description="Low complexity" evidence="5">
    <location>
        <begin position="186"/>
        <end position="197"/>
    </location>
</feature>
<proteinExistence type="predicted"/>
<dbReference type="InterPro" id="IPR013083">
    <property type="entry name" value="Znf_RING/FYVE/PHD"/>
</dbReference>
<feature type="region of interest" description="Disordered" evidence="5">
    <location>
        <begin position="1"/>
        <end position="113"/>
    </location>
</feature>
<feature type="region of interest" description="Disordered" evidence="5">
    <location>
        <begin position="587"/>
        <end position="659"/>
    </location>
</feature>
<evidence type="ECO:0000256" key="5">
    <source>
        <dbReference type="SAM" id="MobiDB-lite"/>
    </source>
</evidence>
<dbReference type="CDD" id="cd16448">
    <property type="entry name" value="RING-H2"/>
    <property type="match status" value="1"/>
</dbReference>
<name>A0A813JG17_POLGL</name>
<feature type="compositionally biased region" description="Low complexity" evidence="5">
    <location>
        <begin position="288"/>
        <end position="301"/>
    </location>
</feature>
<evidence type="ECO:0000256" key="1">
    <source>
        <dbReference type="ARBA" id="ARBA00022723"/>
    </source>
</evidence>
<dbReference type="EMBL" id="CAJNNV010024221">
    <property type="protein sequence ID" value="CAE8608991.1"/>
    <property type="molecule type" value="Genomic_DNA"/>
</dbReference>
<dbReference type="Proteomes" id="UP000626109">
    <property type="component" value="Unassembled WGS sequence"/>
</dbReference>
<evidence type="ECO:0000313" key="7">
    <source>
        <dbReference type="EMBL" id="CAE8608991.1"/>
    </source>
</evidence>
<dbReference type="OrthoDB" id="1302410at2759"/>
<accession>A0A813JG17</accession>
<feature type="compositionally biased region" description="Low complexity" evidence="5">
    <location>
        <begin position="214"/>
        <end position="227"/>
    </location>
</feature>
<dbReference type="Proteomes" id="UP000654075">
    <property type="component" value="Unassembled WGS sequence"/>
</dbReference>
<dbReference type="PANTHER" id="PTHR45969">
    <property type="entry name" value="RING ZINC FINGER PROTEIN-RELATED"/>
    <property type="match status" value="1"/>
</dbReference>
<feature type="domain" description="RING-type" evidence="6">
    <location>
        <begin position="533"/>
        <end position="574"/>
    </location>
</feature>
<dbReference type="EMBL" id="CAJNNW010024766">
    <property type="protein sequence ID" value="CAE8674152.1"/>
    <property type="molecule type" value="Genomic_DNA"/>
</dbReference>
<evidence type="ECO:0000259" key="6">
    <source>
        <dbReference type="PROSITE" id="PS50089"/>
    </source>
</evidence>
<evidence type="ECO:0000313" key="10">
    <source>
        <dbReference type="Proteomes" id="UP000654075"/>
    </source>
</evidence>
<evidence type="ECO:0000256" key="3">
    <source>
        <dbReference type="ARBA" id="ARBA00022833"/>
    </source>
</evidence>
<dbReference type="PROSITE" id="PS50089">
    <property type="entry name" value="ZF_RING_2"/>
    <property type="match status" value="1"/>
</dbReference>
<keyword evidence="2 4" id="KW-0863">Zinc-finger</keyword>
<feature type="compositionally biased region" description="Low complexity" evidence="5">
    <location>
        <begin position="612"/>
        <end position="642"/>
    </location>
</feature>
<feature type="compositionally biased region" description="Basic and acidic residues" evidence="5">
    <location>
        <begin position="22"/>
        <end position="31"/>
    </location>
</feature>
<feature type="region of interest" description="Disordered" evidence="5">
    <location>
        <begin position="186"/>
        <end position="243"/>
    </location>
</feature>
<protein>
    <recommendedName>
        <fullName evidence="6">RING-type domain-containing protein</fullName>
    </recommendedName>
</protein>
<dbReference type="GO" id="GO:0008270">
    <property type="term" value="F:zinc ion binding"/>
    <property type="evidence" value="ECO:0007669"/>
    <property type="project" value="UniProtKB-KW"/>
</dbReference>
<feature type="compositionally biased region" description="Basic and acidic residues" evidence="5">
    <location>
        <begin position="68"/>
        <end position="80"/>
    </location>
</feature>
<sequence>MYSERRGHASRSRSRGKKVSRDRRPIRETRDGRRRSRSTRRSRSRRRSKSRSKSRRRIRSRHSRRSRSREDGSPQRRGVQEPEVYFFPRPSDSVSEAHDSRRMSDRRMSDGHSSAAVAVRAELARRWGDISSSRVLDPTGRSLQQNIQTRATTMQRKALGRILGQRLQASSAASDATAAMAVMQTSSSATPSSSSTSVPALTGCSPPVIANEVPPADASQSAAPAEPTAGGADAVGNFSSDCSSSSAPGRVAAAALAPGAHAQVDAAELAVTTSLHVVEVRIPPEPQASASISGPSTSSVAGRSPTDGDGDFHRAHPPGVGANLGAIGANDWSRSSTAVPIRPNVMRSPAAMIRPSAPPTAMIRPSAAPPTAMIRPPAAMRPGWASSMPFLVPPSMGLQACSKATACPPWRTSGGPGTAGLSKAGATPIAAGASLAAILGAVAGPGSVTAGRWSRGRLAVGPGRVFGSQGYLRSWDPSDHGQQFDTINELEEDEQAARARRERVKKAEEVLTLLRPELLRDQTELLPGRRDPCAVCQEPMQLGEAIRRLPCAHTFHATCIARWLRVRLTCPLDNLLVEEMLASAACPASGDQPRSQGAAPTSPSAPEPGSPSSPLYQPSVSPQSPQSSDSPAPASPLGDSAGRPSSDQGDPWQPLLLVE</sequence>
<keyword evidence="1" id="KW-0479">Metal-binding</keyword>
<dbReference type="SUPFAM" id="SSF57850">
    <property type="entry name" value="RING/U-box"/>
    <property type="match status" value="1"/>
</dbReference>
<evidence type="ECO:0000313" key="9">
    <source>
        <dbReference type="Proteomes" id="UP000626109"/>
    </source>
</evidence>
<dbReference type="Pfam" id="PF13639">
    <property type="entry name" value="zf-RING_2"/>
    <property type="match status" value="1"/>
</dbReference>
<feature type="region of interest" description="Disordered" evidence="5">
    <location>
        <begin position="286"/>
        <end position="316"/>
    </location>
</feature>
<keyword evidence="3" id="KW-0862">Zinc</keyword>
<dbReference type="PANTHER" id="PTHR45969:SF81">
    <property type="entry name" value="OS08G0157400 PROTEIN"/>
    <property type="match status" value="1"/>
</dbReference>
<gene>
    <name evidence="7" type="ORF">PGLA1383_LOCUS26818</name>
    <name evidence="8" type="ORF">PGLA2088_LOCUS18844</name>
</gene>
<organism evidence="8 9">
    <name type="scientific">Polarella glacialis</name>
    <name type="common">Dinoflagellate</name>
    <dbReference type="NCBI Taxonomy" id="89957"/>
    <lineage>
        <taxon>Eukaryota</taxon>
        <taxon>Sar</taxon>
        <taxon>Alveolata</taxon>
        <taxon>Dinophyceae</taxon>
        <taxon>Suessiales</taxon>
        <taxon>Suessiaceae</taxon>
        <taxon>Polarella</taxon>
    </lineage>
</organism>
<reference evidence="8" key="1">
    <citation type="submission" date="2021-02" db="EMBL/GenBank/DDBJ databases">
        <authorList>
            <person name="Dougan E. K."/>
            <person name="Rhodes N."/>
            <person name="Thang M."/>
            <person name="Chan C."/>
        </authorList>
    </citation>
    <scope>NUCLEOTIDE SEQUENCE</scope>
</reference>
<dbReference type="InterPro" id="IPR001841">
    <property type="entry name" value="Znf_RING"/>
</dbReference>
<dbReference type="Gene3D" id="3.30.40.10">
    <property type="entry name" value="Zinc/RING finger domain, C3HC4 (zinc finger)"/>
    <property type="match status" value="1"/>
</dbReference>
<dbReference type="AlphaFoldDB" id="A0A813JG17"/>
<evidence type="ECO:0000256" key="2">
    <source>
        <dbReference type="ARBA" id="ARBA00022771"/>
    </source>
</evidence>
<feature type="compositionally biased region" description="Basic and acidic residues" evidence="5">
    <location>
        <begin position="95"/>
        <end position="110"/>
    </location>
</feature>
<evidence type="ECO:0000256" key="4">
    <source>
        <dbReference type="PROSITE-ProRule" id="PRU00175"/>
    </source>
</evidence>
<dbReference type="SMART" id="SM00184">
    <property type="entry name" value="RING"/>
    <property type="match status" value="1"/>
</dbReference>
<comment type="caution">
    <text evidence="8">The sequence shown here is derived from an EMBL/GenBank/DDBJ whole genome shotgun (WGS) entry which is preliminary data.</text>
</comment>
<keyword evidence="10" id="KW-1185">Reference proteome</keyword>
<dbReference type="GO" id="GO:0061630">
    <property type="term" value="F:ubiquitin protein ligase activity"/>
    <property type="evidence" value="ECO:0007669"/>
    <property type="project" value="TreeGrafter"/>
</dbReference>
<evidence type="ECO:0000313" key="8">
    <source>
        <dbReference type="EMBL" id="CAE8674152.1"/>
    </source>
</evidence>
<dbReference type="GO" id="GO:0016567">
    <property type="term" value="P:protein ubiquitination"/>
    <property type="evidence" value="ECO:0007669"/>
    <property type="project" value="TreeGrafter"/>
</dbReference>